<accession>A0A093PKR4</accession>
<organism evidence="1 2">
    <name type="scientific">Manacus vitellinus</name>
    <name type="common">golden-collared manakin</name>
    <dbReference type="NCBI Taxonomy" id="328815"/>
    <lineage>
        <taxon>Eukaryota</taxon>
        <taxon>Metazoa</taxon>
        <taxon>Chordata</taxon>
        <taxon>Craniata</taxon>
        <taxon>Vertebrata</taxon>
        <taxon>Euteleostomi</taxon>
        <taxon>Archelosauria</taxon>
        <taxon>Archosauria</taxon>
        <taxon>Dinosauria</taxon>
        <taxon>Saurischia</taxon>
        <taxon>Theropoda</taxon>
        <taxon>Coelurosauria</taxon>
        <taxon>Aves</taxon>
        <taxon>Neognathae</taxon>
        <taxon>Neoaves</taxon>
        <taxon>Telluraves</taxon>
        <taxon>Australaves</taxon>
        <taxon>Passeriformes</taxon>
        <taxon>Pipridae</taxon>
        <taxon>Manacus</taxon>
    </lineage>
</organism>
<protein>
    <submittedName>
        <fullName evidence="1">Uncharacterized protein</fullName>
    </submittedName>
</protein>
<feature type="non-terminal residue" evidence="1">
    <location>
        <position position="1"/>
    </location>
</feature>
<dbReference type="Proteomes" id="UP000053258">
    <property type="component" value="Unassembled WGS sequence"/>
</dbReference>
<dbReference type="AlphaFoldDB" id="A0A093PKR4"/>
<dbReference type="OrthoDB" id="9314090at2759"/>
<name>A0A093PKR4_9PASS</name>
<proteinExistence type="predicted"/>
<evidence type="ECO:0000313" key="1">
    <source>
        <dbReference type="EMBL" id="KFW74845.1"/>
    </source>
</evidence>
<reference evidence="1 2" key="1">
    <citation type="submission" date="2014-06" db="EMBL/GenBank/DDBJ databases">
        <title>Genome evolution of avian class.</title>
        <authorList>
            <person name="Zhang G."/>
            <person name="Li C."/>
        </authorList>
    </citation>
    <scope>NUCLEOTIDE SEQUENCE [LARGE SCALE GENOMIC DNA]</scope>
    <source>
        <strain evidence="1">BGI_N305</strain>
    </source>
</reference>
<dbReference type="EMBL" id="KL668956">
    <property type="protein sequence ID" value="KFW74845.1"/>
    <property type="molecule type" value="Genomic_DNA"/>
</dbReference>
<gene>
    <name evidence="1" type="ORF">N305_11322</name>
</gene>
<keyword evidence="2" id="KW-1185">Reference proteome</keyword>
<feature type="non-terminal residue" evidence="1">
    <location>
        <position position="67"/>
    </location>
</feature>
<sequence>LHGIVAVVGARGSERVSDVIHNQRHVLQAAVNKGLHHGHVASEILPPIVLPHGVAGPGPQSLGLFVD</sequence>
<evidence type="ECO:0000313" key="2">
    <source>
        <dbReference type="Proteomes" id="UP000053258"/>
    </source>
</evidence>